<evidence type="ECO:0000313" key="2">
    <source>
        <dbReference type="Proteomes" id="UP001295462"/>
    </source>
</evidence>
<reference evidence="1" key="1">
    <citation type="submission" date="2022-01" db="EMBL/GenBank/DDBJ databases">
        <authorList>
            <person name="Lagorce A."/>
        </authorList>
    </citation>
    <scope>NUCLEOTIDE SEQUENCE</scope>
    <source>
        <strain evidence="1">Th15_F1_A12</strain>
    </source>
</reference>
<evidence type="ECO:0000313" key="1">
    <source>
        <dbReference type="EMBL" id="CAH1601709.1"/>
    </source>
</evidence>
<accession>A0AAU9QVK5</accession>
<organism evidence="1 2">
    <name type="scientific">Vibrio jasicida</name>
    <dbReference type="NCBI Taxonomy" id="766224"/>
    <lineage>
        <taxon>Bacteria</taxon>
        <taxon>Pseudomonadati</taxon>
        <taxon>Pseudomonadota</taxon>
        <taxon>Gammaproteobacteria</taxon>
        <taxon>Vibrionales</taxon>
        <taxon>Vibrionaceae</taxon>
        <taxon>Vibrio</taxon>
    </lineage>
</organism>
<comment type="caution">
    <text evidence="1">The sequence shown here is derived from an EMBL/GenBank/DDBJ whole genome shotgun (WGS) entry which is preliminary data.</text>
</comment>
<proteinExistence type="predicted"/>
<sequence length="110" mass="12706">MKLAIILTVGILAPFFVFKYISSYQEIEETHYQAMVEYQSSIKSEYLERLMCVSSTSGDVNQKEHKSIFEFIMHKNGSYSFKLPDSEGISGAKERFLEVMETICEKNNEN</sequence>
<protein>
    <submittedName>
        <fullName evidence="1">Uncharacterized protein</fullName>
    </submittedName>
</protein>
<gene>
    <name evidence="1" type="ORF">THF1A12_50178</name>
</gene>
<dbReference type="RefSeq" id="WP_409589853.1">
    <property type="nucleotide sequence ID" value="NZ_CAKMTZ010000104.1"/>
</dbReference>
<name>A0AAU9QVK5_9VIBR</name>
<dbReference type="Proteomes" id="UP001295462">
    <property type="component" value="Unassembled WGS sequence"/>
</dbReference>
<dbReference type="EMBL" id="CAKMUD010000105">
    <property type="protein sequence ID" value="CAH1601709.1"/>
    <property type="molecule type" value="Genomic_DNA"/>
</dbReference>
<dbReference type="AlphaFoldDB" id="A0AAU9QVK5"/>